<name>A0A5R9GB18_9BACL</name>
<dbReference type="GO" id="GO:0003899">
    <property type="term" value="F:DNA-directed RNA polymerase activity"/>
    <property type="evidence" value="ECO:0007669"/>
    <property type="project" value="UniProtKB-UniRule"/>
</dbReference>
<dbReference type="OrthoDB" id="9815459at2"/>
<dbReference type="AlphaFoldDB" id="A0A5R9GB18"/>
<accession>A0A5R9GB18</accession>
<dbReference type="Pfam" id="PF01192">
    <property type="entry name" value="RNA_pol_Rpb6"/>
    <property type="match status" value="1"/>
</dbReference>
<comment type="caution">
    <text evidence="11">The sequence shown here is derived from an EMBL/GenBank/DDBJ whole genome shotgun (WGS) entry which is preliminary data.</text>
</comment>
<dbReference type="GO" id="GO:0006351">
    <property type="term" value="P:DNA-templated transcription"/>
    <property type="evidence" value="ECO:0007669"/>
    <property type="project" value="UniProtKB-UniRule"/>
</dbReference>
<dbReference type="SMART" id="SM01409">
    <property type="entry name" value="RNA_pol_Rpb6"/>
    <property type="match status" value="1"/>
</dbReference>
<keyword evidence="4 10" id="KW-0240">DNA-directed RNA polymerase</keyword>
<reference evidence="11 12" key="1">
    <citation type="submission" date="2019-05" db="EMBL/GenBank/DDBJ databases">
        <authorList>
            <person name="Narsing Rao M.P."/>
            <person name="Li W.J."/>
        </authorList>
    </citation>
    <scope>NUCLEOTIDE SEQUENCE [LARGE SCALE GENOMIC DNA]</scope>
    <source>
        <strain evidence="11 12">SYSU_K30003</strain>
    </source>
</reference>
<sequence length="77" mass="8644">MLYPSIDKLVEKAGSKYLLVVAASKRARALREGAKSDLRNPKSHKQVGVALEEIHNEYITYEKTSKETALDDSKQQP</sequence>
<evidence type="ECO:0000256" key="2">
    <source>
        <dbReference type="ARBA" id="ARBA00012418"/>
    </source>
</evidence>
<dbReference type="EMBL" id="VCIW01000018">
    <property type="protein sequence ID" value="TLS49923.1"/>
    <property type="molecule type" value="Genomic_DNA"/>
</dbReference>
<keyword evidence="7 10" id="KW-0804">Transcription</keyword>
<comment type="similarity">
    <text evidence="1 10">Belongs to the RNA polymerase subunit omega family.</text>
</comment>
<dbReference type="GO" id="GO:0003677">
    <property type="term" value="F:DNA binding"/>
    <property type="evidence" value="ECO:0007669"/>
    <property type="project" value="UniProtKB-UniRule"/>
</dbReference>
<comment type="catalytic activity">
    <reaction evidence="9 10">
        <text>RNA(n) + a ribonucleoside 5'-triphosphate = RNA(n+1) + diphosphate</text>
        <dbReference type="Rhea" id="RHEA:21248"/>
        <dbReference type="Rhea" id="RHEA-COMP:14527"/>
        <dbReference type="Rhea" id="RHEA-COMP:17342"/>
        <dbReference type="ChEBI" id="CHEBI:33019"/>
        <dbReference type="ChEBI" id="CHEBI:61557"/>
        <dbReference type="ChEBI" id="CHEBI:140395"/>
        <dbReference type="EC" id="2.7.7.6"/>
    </reaction>
</comment>
<dbReference type="RefSeq" id="WP_138196744.1">
    <property type="nucleotide sequence ID" value="NZ_VCIW01000018.1"/>
</dbReference>
<evidence type="ECO:0000256" key="10">
    <source>
        <dbReference type="HAMAP-Rule" id="MF_00366"/>
    </source>
</evidence>
<dbReference type="PANTHER" id="PTHR34476:SF1">
    <property type="entry name" value="DNA-DIRECTED RNA POLYMERASE SUBUNIT OMEGA"/>
    <property type="match status" value="1"/>
</dbReference>
<dbReference type="InterPro" id="IPR003716">
    <property type="entry name" value="DNA-dir_RNA_pol_omega"/>
</dbReference>
<comment type="subunit">
    <text evidence="10">The RNAP catalytic core consists of 2 alpha, 1 beta, 1 beta' and 1 omega subunit. When a sigma factor is associated with the core the holoenzyme is formed, which can initiate transcription.</text>
</comment>
<dbReference type="PANTHER" id="PTHR34476">
    <property type="entry name" value="DNA-DIRECTED RNA POLYMERASE SUBUNIT OMEGA"/>
    <property type="match status" value="1"/>
</dbReference>
<dbReference type="EC" id="2.7.7.6" evidence="2 10"/>
<evidence type="ECO:0000313" key="12">
    <source>
        <dbReference type="Proteomes" id="UP000309676"/>
    </source>
</evidence>
<dbReference type="SUPFAM" id="SSF63562">
    <property type="entry name" value="RPB6/omega subunit-like"/>
    <property type="match status" value="1"/>
</dbReference>
<dbReference type="NCBIfam" id="TIGR00690">
    <property type="entry name" value="rpoZ"/>
    <property type="match status" value="1"/>
</dbReference>
<dbReference type="InterPro" id="IPR006110">
    <property type="entry name" value="Pol_omega/Rpo6/RPB6"/>
</dbReference>
<evidence type="ECO:0000313" key="11">
    <source>
        <dbReference type="EMBL" id="TLS49923.1"/>
    </source>
</evidence>
<proteinExistence type="inferred from homology"/>
<keyword evidence="12" id="KW-1185">Reference proteome</keyword>
<protein>
    <recommendedName>
        <fullName evidence="3 10">DNA-directed RNA polymerase subunit omega</fullName>
        <shortName evidence="10">RNAP omega subunit</shortName>
        <ecNumber evidence="2 10">2.7.7.6</ecNumber>
    </recommendedName>
    <alternativeName>
        <fullName evidence="10">RNA polymerase omega subunit</fullName>
    </alternativeName>
    <alternativeName>
        <fullName evidence="8 10">Transcriptase subunit omega</fullName>
    </alternativeName>
</protein>
<organism evidence="11 12">
    <name type="scientific">Paenibacillus antri</name>
    <dbReference type="NCBI Taxonomy" id="2582848"/>
    <lineage>
        <taxon>Bacteria</taxon>
        <taxon>Bacillati</taxon>
        <taxon>Bacillota</taxon>
        <taxon>Bacilli</taxon>
        <taxon>Bacillales</taxon>
        <taxon>Paenibacillaceae</taxon>
        <taxon>Paenibacillus</taxon>
    </lineage>
</organism>
<dbReference type="GO" id="GO:0000428">
    <property type="term" value="C:DNA-directed RNA polymerase complex"/>
    <property type="evidence" value="ECO:0007669"/>
    <property type="project" value="UniProtKB-KW"/>
</dbReference>
<dbReference type="InterPro" id="IPR036161">
    <property type="entry name" value="RPB6/omega-like_sf"/>
</dbReference>
<evidence type="ECO:0000256" key="7">
    <source>
        <dbReference type="ARBA" id="ARBA00023163"/>
    </source>
</evidence>
<dbReference type="HAMAP" id="MF_00366">
    <property type="entry name" value="RNApol_bact_RpoZ"/>
    <property type="match status" value="1"/>
</dbReference>
<evidence type="ECO:0000256" key="3">
    <source>
        <dbReference type="ARBA" id="ARBA00013725"/>
    </source>
</evidence>
<evidence type="ECO:0000256" key="4">
    <source>
        <dbReference type="ARBA" id="ARBA00022478"/>
    </source>
</evidence>
<evidence type="ECO:0000256" key="8">
    <source>
        <dbReference type="ARBA" id="ARBA00029924"/>
    </source>
</evidence>
<comment type="function">
    <text evidence="10">Promotes RNA polymerase assembly. Latches the N- and C-terminal regions of the beta' subunit thereby facilitating its interaction with the beta and alpha subunits.</text>
</comment>
<evidence type="ECO:0000256" key="1">
    <source>
        <dbReference type="ARBA" id="ARBA00006711"/>
    </source>
</evidence>
<gene>
    <name evidence="10" type="primary">rpoZ</name>
    <name evidence="11" type="ORF">FE782_23270</name>
</gene>
<evidence type="ECO:0000256" key="5">
    <source>
        <dbReference type="ARBA" id="ARBA00022679"/>
    </source>
</evidence>
<dbReference type="Gene3D" id="3.90.940.10">
    <property type="match status" value="1"/>
</dbReference>
<keyword evidence="6 10" id="KW-0548">Nucleotidyltransferase</keyword>
<keyword evidence="5 10" id="KW-0808">Transferase</keyword>
<evidence type="ECO:0000256" key="9">
    <source>
        <dbReference type="ARBA" id="ARBA00048552"/>
    </source>
</evidence>
<dbReference type="Proteomes" id="UP000309676">
    <property type="component" value="Unassembled WGS sequence"/>
</dbReference>
<evidence type="ECO:0000256" key="6">
    <source>
        <dbReference type="ARBA" id="ARBA00022695"/>
    </source>
</evidence>